<accession>B7C9N1</accession>
<sequence length="453" mass="52652">MNKMASIQKRKDKYNVVYYYADKYGKQKQKWESFRTLREAKKRKAEVELQQANRTFIAPSTTTLNEFWPRYVDLYGCNKWSISTMEKNTALFTTYISPYLGHYKLDEIRPITIEQYYANLKESENTKKTGKVSTRVVAEVHRILRCTFNVAVKWEYISNNPFLKVDTPKHDYEKREIWTANQIAKALEVCEDPKLSIAIQLAFACSLRMGEVLGLTWDNVHISEDDFACGDTHIYIKQQLERARTDAIEKLNNKDVLFIFPQFEKKKNATRLILKTPKTDSSVRKIWLPNTLACFLKQWKEDQSKYKEAYGDAYHDYNLVICQPNGIPCDGSIIRKGLSKLEKEAGLPHVVFHSLRHTSTTYKLKLNNGDIKATQGDTGHSQADMVMDLYSHILDEDRRVNAQKFEDSFYKQHIENYVDVPQANKKVDIDKVLEKIKQDPDLLQLLIATLSGD</sequence>
<evidence type="ECO:0000256" key="1">
    <source>
        <dbReference type="ARBA" id="ARBA00008857"/>
    </source>
</evidence>
<dbReference type="PANTHER" id="PTHR30349">
    <property type="entry name" value="PHAGE INTEGRASE-RELATED"/>
    <property type="match status" value="1"/>
</dbReference>
<dbReference type="GO" id="GO:0003677">
    <property type="term" value="F:DNA binding"/>
    <property type="evidence" value="ECO:0007669"/>
    <property type="project" value="UniProtKB-KW"/>
</dbReference>
<feature type="domain" description="Tyr recombinase" evidence="5">
    <location>
        <begin position="173"/>
        <end position="404"/>
    </location>
</feature>
<dbReference type="GO" id="GO:0006310">
    <property type="term" value="P:DNA recombination"/>
    <property type="evidence" value="ECO:0007669"/>
    <property type="project" value="UniProtKB-KW"/>
</dbReference>
<keyword evidence="3" id="KW-0238">DNA-binding</keyword>
<name>B7C9N1_9FIRM</name>
<evidence type="ECO:0000256" key="2">
    <source>
        <dbReference type="ARBA" id="ARBA00022908"/>
    </source>
</evidence>
<dbReference type="InterPro" id="IPR011010">
    <property type="entry name" value="DNA_brk_join_enz"/>
</dbReference>
<dbReference type="InterPro" id="IPR010998">
    <property type="entry name" value="Integrase_recombinase_N"/>
</dbReference>
<dbReference type="STRING" id="518637.EUBIFOR_00889"/>
<evidence type="ECO:0000313" key="7">
    <source>
        <dbReference type="Proteomes" id="UP000004315"/>
    </source>
</evidence>
<dbReference type="GO" id="GO:0015074">
    <property type="term" value="P:DNA integration"/>
    <property type="evidence" value="ECO:0007669"/>
    <property type="project" value="UniProtKB-KW"/>
</dbReference>
<dbReference type="Pfam" id="PF00589">
    <property type="entry name" value="Phage_integrase"/>
    <property type="match status" value="1"/>
</dbReference>
<evidence type="ECO:0000313" key="6">
    <source>
        <dbReference type="EMBL" id="EEC90533.1"/>
    </source>
</evidence>
<dbReference type="PROSITE" id="PS51898">
    <property type="entry name" value="TYR_RECOMBINASE"/>
    <property type="match status" value="1"/>
</dbReference>
<comment type="similarity">
    <text evidence="1">Belongs to the 'phage' integrase family.</text>
</comment>
<dbReference type="EMBL" id="ABYT01000052">
    <property type="protein sequence ID" value="EEC90533.1"/>
    <property type="molecule type" value="Genomic_DNA"/>
</dbReference>
<dbReference type="Proteomes" id="UP000004315">
    <property type="component" value="Unassembled WGS sequence"/>
</dbReference>
<dbReference type="Pfam" id="PF14659">
    <property type="entry name" value="Phage_int_SAM_3"/>
    <property type="match status" value="1"/>
</dbReference>
<dbReference type="CDD" id="cd01189">
    <property type="entry name" value="INT_ICEBs1_C_like"/>
    <property type="match status" value="1"/>
</dbReference>
<proteinExistence type="inferred from homology"/>
<keyword evidence="4" id="KW-0233">DNA recombination</keyword>
<dbReference type="Gene3D" id="1.10.443.10">
    <property type="entry name" value="Intergrase catalytic core"/>
    <property type="match status" value="1"/>
</dbReference>
<reference evidence="6 7" key="1">
    <citation type="submission" date="2008-10" db="EMBL/GenBank/DDBJ databases">
        <authorList>
            <person name="Fulton L."/>
            <person name="Clifton S."/>
            <person name="Fulton B."/>
            <person name="Xu J."/>
            <person name="Minx P."/>
            <person name="Pepin K.H."/>
            <person name="Johnson M."/>
            <person name="Bhonagiri V."/>
            <person name="Nash W.E."/>
            <person name="Mardis E.R."/>
            <person name="Wilson R.K."/>
        </authorList>
    </citation>
    <scope>NUCLEOTIDE SEQUENCE [LARGE SCALE GENOMIC DNA]</scope>
    <source>
        <strain evidence="6 7">DSM 3989</strain>
    </source>
</reference>
<dbReference type="InterPro" id="IPR050090">
    <property type="entry name" value="Tyrosine_recombinase_XerCD"/>
</dbReference>
<dbReference type="SUPFAM" id="SSF56349">
    <property type="entry name" value="DNA breaking-rejoining enzymes"/>
    <property type="match status" value="1"/>
</dbReference>
<organism evidence="6 7">
    <name type="scientific">Holdemanella biformis DSM 3989</name>
    <dbReference type="NCBI Taxonomy" id="518637"/>
    <lineage>
        <taxon>Bacteria</taxon>
        <taxon>Bacillati</taxon>
        <taxon>Bacillota</taxon>
        <taxon>Erysipelotrichia</taxon>
        <taxon>Erysipelotrichales</taxon>
        <taxon>Erysipelotrichaceae</taxon>
        <taxon>Holdemanella</taxon>
    </lineage>
</organism>
<evidence type="ECO:0000256" key="4">
    <source>
        <dbReference type="ARBA" id="ARBA00023172"/>
    </source>
</evidence>
<gene>
    <name evidence="6" type="ORF">EUBIFOR_00889</name>
</gene>
<keyword evidence="2" id="KW-0229">DNA integration</keyword>
<dbReference type="InterPro" id="IPR013762">
    <property type="entry name" value="Integrase-like_cat_sf"/>
</dbReference>
<comment type="caution">
    <text evidence="6">The sequence shown here is derived from an EMBL/GenBank/DDBJ whole genome shotgun (WGS) entry which is preliminary data.</text>
</comment>
<dbReference type="eggNOG" id="COG0582">
    <property type="taxonomic scope" value="Bacteria"/>
</dbReference>
<reference evidence="6 7" key="2">
    <citation type="submission" date="2008-11" db="EMBL/GenBank/DDBJ databases">
        <title>Draft genome sequence of Eubacterium biforme (DSM 3989).</title>
        <authorList>
            <person name="Sudarsanam P."/>
            <person name="Ley R."/>
            <person name="Guruge J."/>
            <person name="Turnbaugh P.J."/>
            <person name="Mahowald M."/>
            <person name="Liep D."/>
            <person name="Gordon J."/>
        </authorList>
    </citation>
    <scope>NUCLEOTIDE SEQUENCE [LARGE SCALE GENOMIC DNA]</scope>
    <source>
        <strain evidence="6 7">DSM 3989</strain>
    </source>
</reference>
<protein>
    <submittedName>
        <fullName evidence="6">Site-specific recombinase, phage integrase family</fullName>
    </submittedName>
</protein>
<dbReference type="HOGENOM" id="CLU_027562_17_1_9"/>
<dbReference type="InterPro" id="IPR004107">
    <property type="entry name" value="Integrase_SAM-like_N"/>
</dbReference>
<dbReference type="AlphaFoldDB" id="B7C9N1"/>
<evidence type="ECO:0000259" key="5">
    <source>
        <dbReference type="PROSITE" id="PS51898"/>
    </source>
</evidence>
<evidence type="ECO:0000256" key="3">
    <source>
        <dbReference type="ARBA" id="ARBA00023125"/>
    </source>
</evidence>
<keyword evidence="7" id="KW-1185">Reference proteome</keyword>
<dbReference type="Gene3D" id="1.10.150.130">
    <property type="match status" value="1"/>
</dbReference>
<dbReference type="InterPro" id="IPR002104">
    <property type="entry name" value="Integrase_catalytic"/>
</dbReference>
<dbReference type="PANTHER" id="PTHR30349:SF41">
    <property type="entry name" value="INTEGRASE_RECOMBINASE PROTEIN MJ0367-RELATED"/>
    <property type="match status" value="1"/>
</dbReference>